<dbReference type="PANTHER" id="PTHR11070">
    <property type="entry name" value="UVRD / RECB / PCRA DNA HELICASE FAMILY MEMBER"/>
    <property type="match status" value="1"/>
</dbReference>
<name>A0A0K2VUP2_MESPL</name>
<gene>
    <name evidence="2" type="ORF">MPL1032_180240</name>
</gene>
<dbReference type="SUPFAM" id="SSF52540">
    <property type="entry name" value="P-loop containing nucleoside triphosphate hydrolases"/>
    <property type="match status" value="1"/>
</dbReference>
<organism evidence="2 3">
    <name type="scientific">Mesorhizobium plurifarium</name>
    <dbReference type="NCBI Taxonomy" id="69974"/>
    <lineage>
        <taxon>Bacteria</taxon>
        <taxon>Pseudomonadati</taxon>
        <taxon>Pseudomonadota</taxon>
        <taxon>Alphaproteobacteria</taxon>
        <taxon>Hyphomicrobiales</taxon>
        <taxon>Phyllobacteriaceae</taxon>
        <taxon>Mesorhizobium</taxon>
    </lineage>
</organism>
<sequence>MSNHESPAEEASRIALEEVFACIQAGRSFRLEAGAGAGKTYSLVEALKYLIKRHERDFMRRGQQIACITFTNVAKDEIEARTDKHPIIYCNTNHSFCWLLIGGFQKQLKALVQQMPAWQDKLQEAGGIGDRGVEYSLGHRAVRERVLSLHHDDVIPLTISLMENPKFRKIMADRFPIVLIDEYQDTDKAWVEALKLRFLGQPNSPLFGFFGDHWQKIYGNGCGELNDAAVTPIGKKANFRSVNAIVGCLNRMRPALPQFVKDPAAPGRVRIFHTNGWVGQRQAGQHWGGDLPSEVAHQALEATKAKMIADGWDLSPKQTKILMLTHRVLASEQGYSNLADAFRYNDSYLKKEDRLIAFLIDVLEPAADAYSAKRYGAMFEAMGGTVPLLRRQADKAAWAASFDRLLELREGGSIGDVVDHLMAEQRPRLPDRVEDLQNALAAFNPEAGIDKPRPLAELEKLRVVSYLEVKALRKYLEGYSPFETKHGVKGAEFENVLVILGRGWNQYNFGEMLELAGGAVIPANKQAAFERNRNLFYVVCSRPKRRLTLLFTQELSNAALSRLQAWFGVDSIEALVF</sequence>
<dbReference type="AlphaFoldDB" id="A0A0K2VUP2"/>
<proteinExistence type="predicted"/>
<evidence type="ECO:0000313" key="2">
    <source>
        <dbReference type="EMBL" id="CDX53914.1"/>
    </source>
</evidence>
<dbReference type="Pfam" id="PF13245">
    <property type="entry name" value="AAA_19"/>
    <property type="match status" value="1"/>
</dbReference>
<reference evidence="3" key="1">
    <citation type="submission" date="2014-08" db="EMBL/GenBank/DDBJ databases">
        <authorList>
            <person name="Edwards T."/>
        </authorList>
    </citation>
    <scope>NUCLEOTIDE SEQUENCE [LARGE SCALE GENOMIC DNA]</scope>
</reference>
<evidence type="ECO:0000313" key="3">
    <source>
        <dbReference type="Proteomes" id="UP000182888"/>
    </source>
</evidence>
<dbReference type="InterPro" id="IPR027417">
    <property type="entry name" value="P-loop_NTPase"/>
</dbReference>
<dbReference type="GO" id="GO:0005524">
    <property type="term" value="F:ATP binding"/>
    <property type="evidence" value="ECO:0007669"/>
    <property type="project" value="InterPro"/>
</dbReference>
<protein>
    <recommendedName>
        <fullName evidence="1">DNA 3'-5' helicase II</fullName>
    </recommendedName>
</protein>
<dbReference type="InterPro" id="IPR000212">
    <property type="entry name" value="DNA_helicase_UvrD/REP"/>
</dbReference>
<dbReference type="GO" id="GO:0043138">
    <property type="term" value="F:3'-5' DNA helicase activity"/>
    <property type="evidence" value="ECO:0007669"/>
    <property type="project" value="TreeGrafter"/>
</dbReference>
<dbReference type="Gene3D" id="3.40.50.300">
    <property type="entry name" value="P-loop containing nucleotide triphosphate hydrolases"/>
    <property type="match status" value="2"/>
</dbReference>
<dbReference type="GO" id="GO:0003677">
    <property type="term" value="F:DNA binding"/>
    <property type="evidence" value="ECO:0007669"/>
    <property type="project" value="InterPro"/>
</dbReference>
<dbReference type="PANTHER" id="PTHR11070:SF2">
    <property type="entry name" value="ATP-DEPENDENT DNA HELICASE SRS2"/>
    <property type="match status" value="1"/>
</dbReference>
<accession>A0A0K2VUP2</accession>
<evidence type="ECO:0000256" key="1">
    <source>
        <dbReference type="ARBA" id="ARBA00034923"/>
    </source>
</evidence>
<dbReference type="GO" id="GO:0000725">
    <property type="term" value="P:recombinational repair"/>
    <property type="evidence" value="ECO:0007669"/>
    <property type="project" value="TreeGrafter"/>
</dbReference>
<dbReference type="Proteomes" id="UP000182888">
    <property type="component" value="Unassembled WGS sequence"/>
</dbReference>
<dbReference type="EMBL" id="CCND01000010">
    <property type="protein sequence ID" value="CDX53914.1"/>
    <property type="molecule type" value="Genomic_DNA"/>
</dbReference>